<dbReference type="InterPro" id="IPR021970">
    <property type="entry name" value="SVM_signal"/>
</dbReference>
<evidence type="ECO:0000256" key="1">
    <source>
        <dbReference type="SAM" id="MobiDB-lite"/>
    </source>
</evidence>
<organism evidence="3 4">
    <name type="scientific">Candidatus Phytoplasma solani</name>
    <dbReference type="NCBI Taxonomy" id="69896"/>
    <lineage>
        <taxon>Bacteria</taxon>
        <taxon>Bacillati</taxon>
        <taxon>Mycoplasmatota</taxon>
        <taxon>Mollicutes</taxon>
        <taxon>Acholeplasmatales</taxon>
        <taxon>Acholeplasmataceae</taxon>
        <taxon>Candidatus Phytoplasma</taxon>
        <taxon>16SrXII (Stolbur group)</taxon>
    </lineage>
</organism>
<dbReference type="Pfam" id="PF12113">
    <property type="entry name" value="SVM_signal"/>
    <property type="match status" value="1"/>
</dbReference>
<comment type="caution">
    <text evidence="3">The sequence shown here is derived from an EMBL/GenBank/DDBJ whole genome shotgun (WGS) entry which is preliminary data.</text>
</comment>
<feature type="domain" description="Sequence-variable mosaic (SVM) signal sequence" evidence="2">
    <location>
        <begin position="1"/>
        <end position="32"/>
    </location>
</feature>
<reference evidence="4" key="1">
    <citation type="submission" date="2016-11" db="EMBL/GenBank/DDBJ databases">
        <title>Genome sequence of Candidatus Phytoplasma solani strain SA-1.</title>
        <authorList>
            <person name="Haryono M."/>
            <person name="Samarzija I."/>
            <person name="Seruga Music M."/>
            <person name="Hogenhout S."/>
            <person name="Kuo C.-H."/>
        </authorList>
    </citation>
    <scope>NUCLEOTIDE SEQUENCE [LARGE SCALE GENOMIC DNA]</scope>
    <source>
        <strain evidence="4">SA-1</strain>
    </source>
</reference>
<feature type="region of interest" description="Disordered" evidence="1">
    <location>
        <begin position="89"/>
        <end position="111"/>
    </location>
</feature>
<dbReference type="STRING" id="69896.S284_01230"/>
<accession>A0A421NZ11</accession>
<evidence type="ECO:0000313" key="4">
    <source>
        <dbReference type="Proteomes" id="UP000283896"/>
    </source>
</evidence>
<gene>
    <name evidence="3" type="ORF">PSSA1_v1c1150</name>
</gene>
<dbReference type="RefSeq" id="WP_023161246.1">
    <property type="nucleotide sequence ID" value="NC_022588.1"/>
</dbReference>
<name>A0A421NZ11_9MOLU</name>
<dbReference type="AlphaFoldDB" id="A0A421NZ11"/>
<keyword evidence="4" id="KW-1185">Reference proteome</keyword>
<evidence type="ECO:0000313" key="3">
    <source>
        <dbReference type="EMBL" id="RMI89235.1"/>
    </source>
</evidence>
<dbReference type="KEGG" id="psol:S284_01230"/>
<sequence length="111" mass="13011">MFKIKNNLLFLNVFLFIGLSLFLITNNNSIMATPKKNHGKDIISSKEEAKKDVKNFYELYNTLENYSEEDRSKIIQMLSNPEIIKKLKEKIEEEKKQEKGSSSRQPDNCHK</sequence>
<proteinExistence type="predicted"/>
<protein>
    <submittedName>
        <fullName evidence="3">Putative effector, AYWB SAP11-like protein</fullName>
    </submittedName>
</protein>
<dbReference type="EMBL" id="MPBG01000001">
    <property type="protein sequence ID" value="RMI89235.1"/>
    <property type="molecule type" value="Genomic_DNA"/>
</dbReference>
<dbReference type="Proteomes" id="UP000283896">
    <property type="component" value="Unassembled WGS sequence"/>
</dbReference>
<dbReference type="OrthoDB" id="386235at2"/>
<dbReference type="IntAct" id="A0A421NZ11">
    <property type="interactions" value="3"/>
</dbReference>
<evidence type="ECO:0000259" key="2">
    <source>
        <dbReference type="Pfam" id="PF12113"/>
    </source>
</evidence>